<dbReference type="FunFam" id="3.40.50.300:FF:000016">
    <property type="entry name" value="Oligopeptide ABC transporter ATP-binding component"/>
    <property type="match status" value="1"/>
</dbReference>
<evidence type="ECO:0000256" key="4">
    <source>
        <dbReference type="ARBA" id="ARBA00022475"/>
    </source>
</evidence>
<dbReference type="GO" id="GO:0005886">
    <property type="term" value="C:plasma membrane"/>
    <property type="evidence" value="ECO:0007669"/>
    <property type="project" value="UniProtKB-SubCell"/>
</dbReference>
<dbReference type="InterPro" id="IPR003593">
    <property type="entry name" value="AAA+_ATPase"/>
</dbReference>
<name>A0A9E7DJ76_9FIRM</name>
<dbReference type="PANTHER" id="PTHR43297:SF2">
    <property type="entry name" value="DIPEPTIDE TRANSPORT ATP-BINDING PROTEIN DPPD"/>
    <property type="match status" value="1"/>
</dbReference>
<dbReference type="InterPro" id="IPR017871">
    <property type="entry name" value="ABC_transporter-like_CS"/>
</dbReference>
<comment type="similarity">
    <text evidence="2">Belongs to the ABC transporter superfamily.</text>
</comment>
<dbReference type="Pfam" id="PF00005">
    <property type="entry name" value="ABC_tran"/>
    <property type="match status" value="1"/>
</dbReference>
<dbReference type="SUPFAM" id="SSF52540">
    <property type="entry name" value="P-loop containing nucleoside triphosphate hydrolases"/>
    <property type="match status" value="1"/>
</dbReference>
<dbReference type="Pfam" id="PF08352">
    <property type="entry name" value="oligo_HPY"/>
    <property type="match status" value="1"/>
</dbReference>
<dbReference type="PROSITE" id="PS00211">
    <property type="entry name" value="ABC_TRANSPORTER_1"/>
    <property type="match status" value="1"/>
</dbReference>
<evidence type="ECO:0000256" key="2">
    <source>
        <dbReference type="ARBA" id="ARBA00005417"/>
    </source>
</evidence>
<evidence type="ECO:0000256" key="6">
    <source>
        <dbReference type="ARBA" id="ARBA00022840"/>
    </source>
</evidence>
<dbReference type="InterPro" id="IPR027417">
    <property type="entry name" value="P-loop_NTPase"/>
</dbReference>
<dbReference type="SMART" id="SM00382">
    <property type="entry name" value="AAA"/>
    <property type="match status" value="1"/>
</dbReference>
<dbReference type="InterPro" id="IPR003439">
    <property type="entry name" value="ABC_transporter-like_ATP-bd"/>
</dbReference>
<dbReference type="GO" id="GO:0015833">
    <property type="term" value="P:peptide transport"/>
    <property type="evidence" value="ECO:0007669"/>
    <property type="project" value="InterPro"/>
</dbReference>
<dbReference type="GO" id="GO:0016887">
    <property type="term" value="F:ATP hydrolysis activity"/>
    <property type="evidence" value="ECO:0007669"/>
    <property type="project" value="InterPro"/>
</dbReference>
<dbReference type="NCBIfam" id="TIGR01727">
    <property type="entry name" value="oligo_HPY"/>
    <property type="match status" value="1"/>
</dbReference>
<keyword evidence="5" id="KW-0547">Nucleotide-binding</keyword>
<sequence>MENREKLLDVKNLNVSFHTYAGEVKAVRGLDFHLYPGETLAFVGESGCGKSVTAKSLMRLLPKDSSEIKKESQIIFNGKNVLAMNSKELTDLRGNDISMIFQDPMTSLNPTMRIGDQIKEALKIHRHLSGSEADKVATDLLELVQIPEAKNRLKAYPHELSGGMRQRVMIAIALSCNPKLLLADEPTTALDVTIQAQILDLLQDLKKRLNTAIILVTHDLGVVANFAERIQVMYAGDIIEEGTTDEIFYNARHPYTWALLNSIPKVHAKDVELRALGGTPPDLLLPLPGCPFAARCSRAMEICKKVHPPKTELSPTHHNWCWLEHELAGDIDWDAMRGGAY</sequence>
<dbReference type="PROSITE" id="PS50893">
    <property type="entry name" value="ABC_TRANSPORTER_2"/>
    <property type="match status" value="1"/>
</dbReference>
<evidence type="ECO:0000313" key="10">
    <source>
        <dbReference type="Proteomes" id="UP000831151"/>
    </source>
</evidence>
<dbReference type="Gene3D" id="3.40.50.300">
    <property type="entry name" value="P-loop containing nucleotide triphosphate hydrolases"/>
    <property type="match status" value="1"/>
</dbReference>
<evidence type="ECO:0000256" key="3">
    <source>
        <dbReference type="ARBA" id="ARBA00022448"/>
    </source>
</evidence>
<protein>
    <submittedName>
        <fullName evidence="9">ABC transporter ATP-binding protein</fullName>
    </submittedName>
</protein>
<proteinExistence type="inferred from homology"/>
<dbReference type="InterPro" id="IPR050388">
    <property type="entry name" value="ABC_Ni/Peptide_Import"/>
</dbReference>
<keyword evidence="3" id="KW-0813">Transport</keyword>
<evidence type="ECO:0000259" key="8">
    <source>
        <dbReference type="PROSITE" id="PS50893"/>
    </source>
</evidence>
<keyword evidence="6 9" id="KW-0067">ATP-binding</keyword>
<evidence type="ECO:0000313" key="9">
    <source>
        <dbReference type="EMBL" id="UQK58802.1"/>
    </source>
</evidence>
<evidence type="ECO:0000256" key="7">
    <source>
        <dbReference type="ARBA" id="ARBA00023136"/>
    </source>
</evidence>
<dbReference type="CDD" id="cd03257">
    <property type="entry name" value="ABC_NikE_OppD_transporters"/>
    <property type="match status" value="1"/>
</dbReference>
<accession>A0A9E7DJ76</accession>
<dbReference type="PANTHER" id="PTHR43297">
    <property type="entry name" value="OLIGOPEPTIDE TRANSPORT ATP-BINDING PROTEIN APPD"/>
    <property type="match status" value="1"/>
</dbReference>
<gene>
    <name evidence="9" type="ORF">M1R53_06080</name>
</gene>
<comment type="subcellular location">
    <subcellularLocation>
        <location evidence="1">Cell membrane</location>
        <topology evidence="1">Peripheral membrane protein</topology>
    </subcellularLocation>
</comment>
<evidence type="ECO:0000256" key="1">
    <source>
        <dbReference type="ARBA" id="ARBA00004202"/>
    </source>
</evidence>
<dbReference type="RefSeq" id="WP_019214028.1">
    <property type="nucleotide sequence ID" value="NZ_CP096649.1"/>
</dbReference>
<organism evidence="9 10">
    <name type="scientific">Fenollaria massiliensis</name>
    <dbReference type="NCBI Taxonomy" id="938288"/>
    <lineage>
        <taxon>Bacteria</taxon>
        <taxon>Bacillati</taxon>
        <taxon>Bacillota</taxon>
        <taxon>Clostridia</taxon>
        <taxon>Eubacteriales</taxon>
        <taxon>Fenollaria</taxon>
    </lineage>
</organism>
<keyword evidence="4" id="KW-1003">Cell membrane</keyword>
<dbReference type="AlphaFoldDB" id="A0A9E7DJ76"/>
<reference evidence="9" key="1">
    <citation type="submission" date="2022-04" db="EMBL/GenBank/DDBJ databases">
        <title>Complete genome sequences of Ezakiella coagulans and Fenollaria massiliensis.</title>
        <authorList>
            <person name="France M.T."/>
            <person name="Clifford J."/>
            <person name="Narina S."/>
            <person name="Rutt L."/>
            <person name="Ravel J."/>
        </authorList>
    </citation>
    <scope>NUCLEOTIDE SEQUENCE</scope>
    <source>
        <strain evidence="9">C0061C2</strain>
    </source>
</reference>
<dbReference type="Proteomes" id="UP000831151">
    <property type="component" value="Chromosome"/>
</dbReference>
<dbReference type="EMBL" id="CP096649">
    <property type="protein sequence ID" value="UQK58802.1"/>
    <property type="molecule type" value="Genomic_DNA"/>
</dbReference>
<evidence type="ECO:0000256" key="5">
    <source>
        <dbReference type="ARBA" id="ARBA00022741"/>
    </source>
</evidence>
<dbReference type="InterPro" id="IPR013563">
    <property type="entry name" value="Oligopep_ABC_C"/>
</dbReference>
<feature type="domain" description="ABC transporter" evidence="8">
    <location>
        <begin position="10"/>
        <end position="260"/>
    </location>
</feature>
<dbReference type="KEGG" id="fms:M1R53_06080"/>
<keyword evidence="7" id="KW-0472">Membrane</keyword>
<keyword evidence="10" id="KW-1185">Reference proteome</keyword>
<dbReference type="GO" id="GO:0005524">
    <property type="term" value="F:ATP binding"/>
    <property type="evidence" value="ECO:0007669"/>
    <property type="project" value="UniProtKB-KW"/>
</dbReference>